<dbReference type="Proteomes" id="UP000279259">
    <property type="component" value="Unassembled WGS sequence"/>
</dbReference>
<dbReference type="EMBL" id="RSCD01000005">
    <property type="protein sequence ID" value="RSH93002.1"/>
    <property type="molecule type" value="Genomic_DNA"/>
</dbReference>
<organism evidence="2 3">
    <name type="scientific">Saitozyma podzolica</name>
    <dbReference type="NCBI Taxonomy" id="1890683"/>
    <lineage>
        <taxon>Eukaryota</taxon>
        <taxon>Fungi</taxon>
        <taxon>Dikarya</taxon>
        <taxon>Basidiomycota</taxon>
        <taxon>Agaricomycotina</taxon>
        <taxon>Tremellomycetes</taxon>
        <taxon>Tremellales</taxon>
        <taxon>Trimorphomycetaceae</taxon>
        <taxon>Saitozyma</taxon>
    </lineage>
</organism>
<evidence type="ECO:0000313" key="3">
    <source>
        <dbReference type="Proteomes" id="UP000279259"/>
    </source>
</evidence>
<comment type="caution">
    <text evidence="2">The sequence shown here is derived from an EMBL/GenBank/DDBJ whole genome shotgun (WGS) entry which is preliminary data.</text>
</comment>
<dbReference type="OrthoDB" id="10342093at2759"/>
<evidence type="ECO:0000256" key="1">
    <source>
        <dbReference type="SAM" id="MobiDB-lite"/>
    </source>
</evidence>
<name>A0A427YPG8_9TREE</name>
<feature type="region of interest" description="Disordered" evidence="1">
    <location>
        <begin position="94"/>
        <end position="118"/>
    </location>
</feature>
<sequence length="118" mass="12554">MSDSLTSFSSSLSTEDLQALGRAQHLGQDMLSAKLRDTSSSFGCTVRDTLMDDLSLGHLSQLDNKDGTLHTRDDMPGTATMLCGRSGYNEPVKSVSVQSHAPDAASWTASRTGFAAKL</sequence>
<protein>
    <submittedName>
        <fullName evidence="2">Uncharacterized protein</fullName>
    </submittedName>
</protein>
<accession>A0A427YPG8</accession>
<reference evidence="2 3" key="1">
    <citation type="submission" date="2018-11" db="EMBL/GenBank/DDBJ databases">
        <title>Genome sequence of Saitozyma podzolica DSM 27192.</title>
        <authorList>
            <person name="Aliyu H."/>
            <person name="Gorte O."/>
            <person name="Ochsenreither K."/>
        </authorList>
    </citation>
    <scope>NUCLEOTIDE SEQUENCE [LARGE SCALE GENOMIC DNA]</scope>
    <source>
        <strain evidence="2 3">DSM 27192</strain>
    </source>
</reference>
<dbReference type="AlphaFoldDB" id="A0A427YPG8"/>
<proteinExistence type="predicted"/>
<keyword evidence="3" id="KW-1185">Reference proteome</keyword>
<evidence type="ECO:0000313" key="2">
    <source>
        <dbReference type="EMBL" id="RSH93002.1"/>
    </source>
</evidence>
<gene>
    <name evidence="2" type="ORF">EHS25_008450</name>
</gene>